<evidence type="ECO:0000313" key="3">
    <source>
        <dbReference type="Proteomes" id="UP000006055"/>
    </source>
</evidence>
<protein>
    <recommendedName>
        <fullName evidence="4">O-Antigen ligase</fullName>
    </recommendedName>
</protein>
<feature type="transmembrane region" description="Helical" evidence="1">
    <location>
        <begin position="265"/>
        <end position="286"/>
    </location>
</feature>
<dbReference type="eggNOG" id="COG3307">
    <property type="taxonomic scope" value="Bacteria"/>
</dbReference>
<evidence type="ECO:0000313" key="2">
    <source>
        <dbReference type="EMBL" id="AFM27902.1"/>
    </source>
</evidence>
<feature type="transmembrane region" description="Helical" evidence="1">
    <location>
        <begin position="20"/>
        <end position="39"/>
    </location>
</feature>
<keyword evidence="1" id="KW-0812">Transmembrane</keyword>
<evidence type="ECO:0000256" key="1">
    <source>
        <dbReference type="SAM" id="Phobius"/>
    </source>
</evidence>
<sequence>MMVDRNHGVPHCFNTHRLGIVSCCLVASAFGPYLLPGLGLRLDHAVIYGLCIAFFIMDMPFFFTMRFNHALLWLTLSFFAVAIWTLVSTFFGGHPKLSWNLVLASLDNFTQPMAIIGIMAFITAEKQERVLSDALQKVSLTMCILLSLNTVIAACQMFWDMWPVAHFFLRSMDERTVWENAVIQGRYCGIFDQPVENGLAYSVALVSWTYYVNQYRSSWQWLLLPFLIIGGILSASKVFLFGGIPAGILYFLFCKKLHFGTLFKVFLGLSGVAIIAIEFADQWIGISFLELMTDPGYLASDPIGVYTAGRFGKEGWILTQVERILRSDPVCGIGLGTSDVLDNAYLEFFTQGGIVALAWYIFILGIIGRSGIQGIVKNSKYGLVMLLLWLMIVAAGFGGPVLTMNRSSILLLVFICLIIVLIEREYPTPRVISAHGPNVRNQPQRELLRITAERT</sequence>
<reference evidence="3" key="1">
    <citation type="submission" date="2012-06" db="EMBL/GenBank/DDBJ databases">
        <title>Complete sequence of chromosome of Desulfomonile tiedjei DSM 6799.</title>
        <authorList>
            <person name="Lucas S."/>
            <person name="Copeland A."/>
            <person name="Lapidus A."/>
            <person name="Glavina del Rio T."/>
            <person name="Dalin E."/>
            <person name="Tice H."/>
            <person name="Bruce D."/>
            <person name="Goodwin L."/>
            <person name="Pitluck S."/>
            <person name="Peters L."/>
            <person name="Ovchinnikova G."/>
            <person name="Zeytun A."/>
            <person name="Lu M."/>
            <person name="Kyrpides N."/>
            <person name="Mavromatis K."/>
            <person name="Ivanova N."/>
            <person name="Brettin T."/>
            <person name="Detter J.C."/>
            <person name="Han C."/>
            <person name="Larimer F."/>
            <person name="Land M."/>
            <person name="Hauser L."/>
            <person name="Markowitz V."/>
            <person name="Cheng J.-F."/>
            <person name="Hugenholtz P."/>
            <person name="Woyke T."/>
            <person name="Wu D."/>
            <person name="Spring S."/>
            <person name="Schroeder M."/>
            <person name="Brambilla E."/>
            <person name="Klenk H.-P."/>
            <person name="Eisen J.A."/>
        </authorList>
    </citation>
    <scope>NUCLEOTIDE SEQUENCE [LARGE SCALE GENOMIC DNA]</scope>
    <source>
        <strain evidence="3">ATCC 49306 / DSM 6799 / DCB-1</strain>
    </source>
</reference>
<dbReference type="KEGG" id="dti:Desti_5313"/>
<feature type="transmembrane region" description="Helical" evidence="1">
    <location>
        <begin position="70"/>
        <end position="91"/>
    </location>
</feature>
<keyword evidence="1" id="KW-1133">Transmembrane helix</keyword>
<keyword evidence="3" id="KW-1185">Reference proteome</keyword>
<keyword evidence="1" id="KW-0472">Membrane</keyword>
<dbReference type="STRING" id="706587.Desti_5313"/>
<dbReference type="EMBL" id="CP003360">
    <property type="protein sequence ID" value="AFM27902.1"/>
    <property type="molecule type" value="Genomic_DNA"/>
</dbReference>
<proteinExistence type="predicted"/>
<dbReference type="AlphaFoldDB" id="I4CEB1"/>
<accession>I4CEB1</accession>
<gene>
    <name evidence="2" type="ordered locus">Desti_5313</name>
</gene>
<feature type="transmembrane region" description="Helical" evidence="1">
    <location>
        <begin position="380"/>
        <end position="398"/>
    </location>
</feature>
<feature type="transmembrane region" description="Helical" evidence="1">
    <location>
        <begin position="134"/>
        <end position="159"/>
    </location>
</feature>
<evidence type="ECO:0008006" key="4">
    <source>
        <dbReference type="Google" id="ProtNLM"/>
    </source>
</evidence>
<organism evidence="2 3">
    <name type="scientific">Desulfomonile tiedjei (strain ATCC 49306 / DSM 6799 / DCB-1)</name>
    <dbReference type="NCBI Taxonomy" id="706587"/>
    <lineage>
        <taxon>Bacteria</taxon>
        <taxon>Pseudomonadati</taxon>
        <taxon>Thermodesulfobacteriota</taxon>
        <taxon>Desulfomonilia</taxon>
        <taxon>Desulfomonilales</taxon>
        <taxon>Desulfomonilaceae</taxon>
        <taxon>Desulfomonile</taxon>
    </lineage>
</organism>
<name>I4CEB1_DESTA</name>
<feature type="transmembrane region" description="Helical" evidence="1">
    <location>
        <begin position="45"/>
        <end position="63"/>
    </location>
</feature>
<feature type="transmembrane region" description="Helical" evidence="1">
    <location>
        <begin position="348"/>
        <end position="368"/>
    </location>
</feature>
<feature type="transmembrane region" description="Helical" evidence="1">
    <location>
        <begin position="221"/>
        <end position="253"/>
    </location>
</feature>
<dbReference type="Proteomes" id="UP000006055">
    <property type="component" value="Chromosome"/>
</dbReference>
<feature type="transmembrane region" description="Helical" evidence="1">
    <location>
        <begin position="97"/>
        <end position="122"/>
    </location>
</feature>
<feature type="transmembrane region" description="Helical" evidence="1">
    <location>
        <begin position="404"/>
        <end position="422"/>
    </location>
</feature>
<dbReference type="HOGENOM" id="CLU_600976_0_0_7"/>